<dbReference type="EMBL" id="CP001819">
    <property type="protein sequence ID" value="ACZ22807.1"/>
    <property type="molecule type" value="Genomic_DNA"/>
</dbReference>
<dbReference type="AlphaFoldDB" id="D1BBN6"/>
<organism evidence="1 2">
    <name type="scientific">Sanguibacter keddieii (strain ATCC 51767 / DSM 10542 / NCFB 3025 / ST-74)</name>
    <dbReference type="NCBI Taxonomy" id="446469"/>
    <lineage>
        <taxon>Bacteria</taxon>
        <taxon>Bacillati</taxon>
        <taxon>Actinomycetota</taxon>
        <taxon>Actinomycetes</taxon>
        <taxon>Micrococcales</taxon>
        <taxon>Sanguibacteraceae</taxon>
        <taxon>Sanguibacter</taxon>
    </lineage>
</organism>
<protein>
    <submittedName>
        <fullName evidence="1">Uncharacterized protein</fullName>
    </submittedName>
</protein>
<dbReference type="STRING" id="446469.Sked_29050"/>
<dbReference type="RefSeq" id="WP_012867876.1">
    <property type="nucleotide sequence ID" value="NC_013521.1"/>
</dbReference>
<dbReference type="OrthoDB" id="9850148at2"/>
<gene>
    <name evidence="1" type="ordered locus">Sked_29050</name>
</gene>
<accession>D1BBN6</accession>
<evidence type="ECO:0000313" key="2">
    <source>
        <dbReference type="Proteomes" id="UP000000322"/>
    </source>
</evidence>
<sequence length="217" mass="22866">MSALSPEDRDLLASLDPAPVHPSVEPWSHLAAADAVEEAESQWWLGVGIAVEDGLVPTPSGIGMSGAAMSALVADIVLQDAGLASVLAERLHEIRCARQEHLQAYADDLAVLDDALRLEALVGGGRNSEWHWMVCGDDVPEGWVRVREEPAALGRLGLDVIVREGYEARARAVGSIAGVVICSGGGELGLRPWGAMYRHPGAVQRSVRAAAAVLDGE</sequence>
<evidence type="ECO:0000313" key="1">
    <source>
        <dbReference type="EMBL" id="ACZ22807.1"/>
    </source>
</evidence>
<keyword evidence="2" id="KW-1185">Reference proteome</keyword>
<dbReference type="Proteomes" id="UP000000322">
    <property type="component" value="Chromosome"/>
</dbReference>
<name>D1BBN6_SANKS</name>
<reference evidence="1 2" key="1">
    <citation type="journal article" date="2009" name="Stand. Genomic Sci.">
        <title>Complete genome sequence of Sanguibacter keddieii type strain (ST-74).</title>
        <authorList>
            <person name="Ivanova N."/>
            <person name="Sikorski J."/>
            <person name="Sims D."/>
            <person name="Brettin T."/>
            <person name="Detter J.C."/>
            <person name="Han C."/>
            <person name="Lapidus A."/>
            <person name="Copeland A."/>
            <person name="Glavina Del Rio T."/>
            <person name="Nolan M."/>
            <person name="Chen F."/>
            <person name="Lucas S."/>
            <person name="Tice H."/>
            <person name="Cheng J.F."/>
            <person name="Bruce D."/>
            <person name="Goodwin L."/>
            <person name="Pitluck S."/>
            <person name="Pati A."/>
            <person name="Mavromatis K."/>
            <person name="Chen A."/>
            <person name="Palaniappan K."/>
            <person name="D'haeseleer P."/>
            <person name="Chain P."/>
            <person name="Bristow J."/>
            <person name="Eisen J.A."/>
            <person name="Markowitz V."/>
            <person name="Hugenholtz P."/>
            <person name="Goker M."/>
            <person name="Pukall R."/>
            <person name="Klenk H.P."/>
            <person name="Kyrpides N.C."/>
        </authorList>
    </citation>
    <scope>NUCLEOTIDE SEQUENCE [LARGE SCALE GENOMIC DNA]</scope>
    <source>
        <strain evidence="2">ATCC 51767 / DSM 10542 / NCFB 3025 / ST-74</strain>
    </source>
</reference>
<dbReference type="HOGENOM" id="CLU_1271539_0_0_11"/>
<proteinExistence type="predicted"/>
<dbReference type="KEGG" id="ske:Sked_29050"/>